<comment type="caution">
    <text evidence="9">The sequence shown here is derived from an EMBL/GenBank/DDBJ whole genome shotgun (WGS) entry which is preliminary data.</text>
</comment>
<evidence type="ECO:0000256" key="5">
    <source>
        <dbReference type="ARBA" id="ARBA00022989"/>
    </source>
</evidence>
<evidence type="ECO:0000256" key="7">
    <source>
        <dbReference type="SAM" id="Phobius"/>
    </source>
</evidence>
<keyword evidence="5 7" id="KW-1133">Transmembrane helix</keyword>
<evidence type="ECO:0000256" key="3">
    <source>
        <dbReference type="ARBA" id="ARBA00022448"/>
    </source>
</evidence>
<dbReference type="GO" id="GO:0012505">
    <property type="term" value="C:endomembrane system"/>
    <property type="evidence" value="ECO:0007669"/>
    <property type="project" value="UniProtKB-SubCell"/>
</dbReference>
<dbReference type="AlphaFoldDB" id="A0AAV5R537"/>
<feature type="domain" description="Major facilitator superfamily (MFS) profile" evidence="8">
    <location>
        <begin position="51"/>
        <end position="549"/>
    </location>
</feature>
<dbReference type="PANTHER" id="PTHR23501:SF191">
    <property type="entry name" value="VACUOLAR BASIC AMINO ACID TRANSPORTER 4"/>
    <property type="match status" value="1"/>
</dbReference>
<evidence type="ECO:0000259" key="8">
    <source>
        <dbReference type="PROSITE" id="PS50850"/>
    </source>
</evidence>
<keyword evidence="6 7" id="KW-0472">Membrane</keyword>
<dbReference type="InterPro" id="IPR011701">
    <property type="entry name" value="MFS"/>
</dbReference>
<comment type="similarity">
    <text evidence="2">Belongs to the major facilitator superfamily.</text>
</comment>
<accession>A0AAV5R537</accession>
<feature type="transmembrane region" description="Helical" evidence="7">
    <location>
        <begin position="413"/>
        <end position="433"/>
    </location>
</feature>
<feature type="transmembrane region" description="Helical" evidence="7">
    <location>
        <begin position="246"/>
        <end position="265"/>
    </location>
</feature>
<feature type="transmembrane region" description="Helical" evidence="7">
    <location>
        <begin position="48"/>
        <end position="73"/>
    </location>
</feature>
<feature type="transmembrane region" description="Helical" evidence="7">
    <location>
        <begin position="315"/>
        <end position="340"/>
    </location>
</feature>
<reference evidence="9 10" key="1">
    <citation type="journal article" date="2023" name="Elife">
        <title>Identification of key yeast species and microbe-microbe interactions impacting larval growth of Drosophila in the wild.</title>
        <authorList>
            <person name="Mure A."/>
            <person name="Sugiura Y."/>
            <person name="Maeda R."/>
            <person name="Honda K."/>
            <person name="Sakurai N."/>
            <person name="Takahashi Y."/>
            <person name="Watada M."/>
            <person name="Katoh T."/>
            <person name="Gotoh A."/>
            <person name="Gotoh Y."/>
            <person name="Taniguchi I."/>
            <person name="Nakamura K."/>
            <person name="Hayashi T."/>
            <person name="Katayama T."/>
            <person name="Uemura T."/>
            <person name="Hattori Y."/>
        </authorList>
    </citation>
    <scope>NUCLEOTIDE SEQUENCE [LARGE SCALE GENOMIC DNA]</scope>
    <source>
        <strain evidence="9 10">PK-24</strain>
    </source>
</reference>
<protein>
    <submittedName>
        <fullName evidence="9">Vba2 protein</fullName>
    </submittedName>
</protein>
<feature type="transmembrane region" description="Helical" evidence="7">
    <location>
        <begin position="352"/>
        <end position="373"/>
    </location>
</feature>
<dbReference type="GO" id="GO:0000329">
    <property type="term" value="C:fungal-type vacuole membrane"/>
    <property type="evidence" value="ECO:0007669"/>
    <property type="project" value="TreeGrafter"/>
</dbReference>
<feature type="transmembrane region" description="Helical" evidence="7">
    <location>
        <begin position="526"/>
        <end position="544"/>
    </location>
</feature>
<dbReference type="InterPro" id="IPR020846">
    <property type="entry name" value="MFS_dom"/>
</dbReference>
<proteinExistence type="inferred from homology"/>
<dbReference type="PROSITE" id="PS50850">
    <property type="entry name" value="MFS"/>
    <property type="match status" value="1"/>
</dbReference>
<feature type="transmembrane region" description="Helical" evidence="7">
    <location>
        <begin position="277"/>
        <end position="295"/>
    </location>
</feature>
<dbReference type="InterPro" id="IPR036259">
    <property type="entry name" value="MFS_trans_sf"/>
</dbReference>
<gene>
    <name evidence="9" type="ORF">DAPK24_032430</name>
</gene>
<feature type="transmembrane region" description="Helical" evidence="7">
    <location>
        <begin position="382"/>
        <end position="401"/>
    </location>
</feature>
<feature type="transmembrane region" description="Helical" evidence="7">
    <location>
        <begin position="85"/>
        <end position="104"/>
    </location>
</feature>
<keyword evidence="10" id="KW-1185">Reference proteome</keyword>
<name>A0AAV5R537_PICKL</name>
<feature type="transmembrane region" description="Helical" evidence="7">
    <location>
        <begin position="116"/>
        <end position="139"/>
    </location>
</feature>
<dbReference type="SUPFAM" id="SSF103473">
    <property type="entry name" value="MFS general substrate transporter"/>
    <property type="match status" value="1"/>
</dbReference>
<dbReference type="EMBL" id="BTGB01000004">
    <property type="protein sequence ID" value="GMM46668.1"/>
    <property type="molecule type" value="Genomic_DNA"/>
</dbReference>
<dbReference type="Gene3D" id="1.20.1720.10">
    <property type="entry name" value="Multidrug resistance protein D"/>
    <property type="match status" value="1"/>
</dbReference>
<feature type="transmembrane region" description="Helical" evidence="7">
    <location>
        <begin position="202"/>
        <end position="226"/>
    </location>
</feature>
<comment type="subcellular location">
    <subcellularLocation>
        <location evidence="1">Endomembrane system</location>
        <topology evidence="1">Multi-pass membrane protein</topology>
    </subcellularLocation>
</comment>
<dbReference type="Proteomes" id="UP001378960">
    <property type="component" value="Unassembled WGS sequence"/>
</dbReference>
<feature type="transmembrane region" description="Helical" evidence="7">
    <location>
        <begin position="145"/>
        <end position="165"/>
    </location>
</feature>
<sequence length="549" mass="60548">MTTEQIFEDTPLYTSISPADYTGNSEEWNDVTSHFRNAKEPVKKDMRFYIILGCMFINVFVAALDSTIVATLLPVIADDLQCLPVISWIATSYLLLCAAFQPVFGKFSDIFGRKSVCVFCSVIFSLGCLLCGIGNSFIVLVIGRAISGIGGGGFNTMSAIVLSDLVPLNQRGLFQGYVNIFFGIGSAMGGVFAGFFQKYFNWRLAFIVQVPICLISGILTFLYLNVEKGEEAETVEESLKSKVGKVDFYGSTVLVSSIFILMFAASIGGKSIPFQSIQFIVFVGAGLIGLIHFYYFEKGISNPVIPVKLLKNKTIFWSSLGCWVLSMNTYCILLYVPFFWESVLNLSSYESGVRLIPGSIFAIIGSIGAGLYIKKYKKYKKLLLISTFVNSIGSFLIFLSSDKKKSFYTNSLILIPGQFGMTSIITIILIAMISSVNHSEHGLVTSIQYGFRSTGSTLGVSVASAILQSSLRKNLVNNFKDIGKNEDVIQKIIEKALLDTTYAFNKAPEFAKQLIISSYYSACQDVFKFIVFTSLVTVICSFFIEENKL</sequence>
<evidence type="ECO:0000256" key="2">
    <source>
        <dbReference type="ARBA" id="ARBA00008335"/>
    </source>
</evidence>
<evidence type="ECO:0000313" key="10">
    <source>
        <dbReference type="Proteomes" id="UP001378960"/>
    </source>
</evidence>
<organism evidence="9 10">
    <name type="scientific">Pichia kluyveri</name>
    <name type="common">Yeast</name>
    <dbReference type="NCBI Taxonomy" id="36015"/>
    <lineage>
        <taxon>Eukaryota</taxon>
        <taxon>Fungi</taxon>
        <taxon>Dikarya</taxon>
        <taxon>Ascomycota</taxon>
        <taxon>Saccharomycotina</taxon>
        <taxon>Pichiomycetes</taxon>
        <taxon>Pichiales</taxon>
        <taxon>Pichiaceae</taxon>
        <taxon>Pichia</taxon>
    </lineage>
</organism>
<keyword evidence="3" id="KW-0813">Transport</keyword>
<evidence type="ECO:0000256" key="4">
    <source>
        <dbReference type="ARBA" id="ARBA00022692"/>
    </source>
</evidence>
<evidence type="ECO:0000256" key="1">
    <source>
        <dbReference type="ARBA" id="ARBA00004127"/>
    </source>
</evidence>
<feature type="transmembrane region" description="Helical" evidence="7">
    <location>
        <begin position="177"/>
        <end position="196"/>
    </location>
</feature>
<dbReference type="GO" id="GO:0015174">
    <property type="term" value="F:basic amino acid transmembrane transporter activity"/>
    <property type="evidence" value="ECO:0007669"/>
    <property type="project" value="TreeGrafter"/>
</dbReference>
<dbReference type="Pfam" id="PF07690">
    <property type="entry name" value="MFS_1"/>
    <property type="match status" value="1"/>
</dbReference>
<evidence type="ECO:0000256" key="6">
    <source>
        <dbReference type="ARBA" id="ARBA00023136"/>
    </source>
</evidence>
<dbReference type="PANTHER" id="PTHR23501">
    <property type="entry name" value="MAJOR FACILITATOR SUPERFAMILY"/>
    <property type="match status" value="1"/>
</dbReference>
<dbReference type="Gene3D" id="1.20.1250.20">
    <property type="entry name" value="MFS general substrate transporter like domains"/>
    <property type="match status" value="1"/>
</dbReference>
<evidence type="ECO:0000313" key="9">
    <source>
        <dbReference type="EMBL" id="GMM46668.1"/>
    </source>
</evidence>
<keyword evidence="4 7" id="KW-0812">Transmembrane</keyword>